<gene>
    <name evidence="2" type="ORF">LRS13_23315</name>
</gene>
<evidence type="ECO:0008006" key="4">
    <source>
        <dbReference type="Google" id="ProtNLM"/>
    </source>
</evidence>
<evidence type="ECO:0000313" key="3">
    <source>
        <dbReference type="Proteomes" id="UP001058860"/>
    </source>
</evidence>
<dbReference type="CDD" id="cd00063">
    <property type="entry name" value="FN3"/>
    <property type="match status" value="1"/>
</dbReference>
<dbReference type="RefSeq" id="WP_353864066.1">
    <property type="nucleotide sequence ID" value="NZ_CP088295.1"/>
</dbReference>
<dbReference type="InterPro" id="IPR003961">
    <property type="entry name" value="FN3_dom"/>
</dbReference>
<evidence type="ECO:0000256" key="1">
    <source>
        <dbReference type="SAM" id="SignalP"/>
    </source>
</evidence>
<dbReference type="EMBL" id="CP088295">
    <property type="protein sequence ID" value="UUY03564.1"/>
    <property type="molecule type" value="Genomic_DNA"/>
</dbReference>
<sequence length="293" mass="31565">MKRTIIAALGLAWIAVLTAATPGLAATAPPAGCTDGESQQVPFGYDLDCVVLTFTKTPASPTTETSAEITWTVQIFGFPKGADWTQWQNKVCKLDGVAVPCTDTPSATFTGLTPGEHVFTVEAETPSLFEEEVARSATVNPNTECEVGFSEGDRLSCVKVSGEVRWTVQTPTVPPAPVVVTETPAPVVVAAAPPAPRVCTSRRTLTIRLRERKGERISSARVVFNGKTIATSRRTSDGRVVAKIDFRKLPSGRFSVQIRAKFEDGTTRTYTRKYFTCEPKRPPSNNLESASAI</sequence>
<keyword evidence="1" id="KW-0732">Signal</keyword>
<evidence type="ECO:0000313" key="2">
    <source>
        <dbReference type="EMBL" id="UUY03564.1"/>
    </source>
</evidence>
<keyword evidence="3" id="KW-1185">Reference proteome</keyword>
<dbReference type="Proteomes" id="UP001058860">
    <property type="component" value="Chromosome"/>
</dbReference>
<feature type="signal peptide" evidence="1">
    <location>
        <begin position="1"/>
        <end position="25"/>
    </location>
</feature>
<accession>A0ABY5PFV8</accession>
<reference evidence="3" key="1">
    <citation type="submission" date="2021-11" db="EMBL/GenBank/DDBJ databases">
        <title>Cultivation dependent microbiological survey of springs from the worlds oldest radium mine currently devoted to the extraction of radon-saturated water.</title>
        <authorList>
            <person name="Kapinusova G."/>
            <person name="Smrhova T."/>
            <person name="Strejcek M."/>
            <person name="Suman J."/>
            <person name="Jani K."/>
            <person name="Pajer P."/>
            <person name="Uhlik O."/>
        </authorList>
    </citation>
    <scope>NUCLEOTIDE SEQUENCE [LARGE SCALE GENOMIC DNA]</scope>
    <source>
        <strain evidence="3">J379</strain>
    </source>
</reference>
<proteinExistence type="predicted"/>
<protein>
    <recommendedName>
        <fullName evidence="4">Bacterial Ig-like domain-containing protein</fullName>
    </recommendedName>
</protein>
<feature type="chain" id="PRO_5047272850" description="Bacterial Ig-like domain-containing protein" evidence="1">
    <location>
        <begin position="26"/>
        <end position="293"/>
    </location>
</feature>
<organism evidence="2 3">
    <name type="scientific">Svornostia abyssi</name>
    <dbReference type="NCBI Taxonomy" id="2898438"/>
    <lineage>
        <taxon>Bacteria</taxon>
        <taxon>Bacillati</taxon>
        <taxon>Actinomycetota</taxon>
        <taxon>Thermoleophilia</taxon>
        <taxon>Solirubrobacterales</taxon>
        <taxon>Baekduiaceae</taxon>
        <taxon>Svornostia</taxon>
    </lineage>
</organism>
<name>A0ABY5PFV8_9ACTN</name>